<feature type="transmembrane region" description="Helical" evidence="7">
    <location>
        <begin position="237"/>
        <end position="258"/>
    </location>
</feature>
<keyword evidence="6 7" id="KW-0472">Membrane</keyword>
<dbReference type="GO" id="GO:0055085">
    <property type="term" value="P:transmembrane transport"/>
    <property type="evidence" value="ECO:0007669"/>
    <property type="project" value="InterPro"/>
</dbReference>
<keyword evidence="5 7" id="KW-1133">Transmembrane helix</keyword>
<name>A0A1H1WP03_9ACTN</name>
<keyword evidence="10" id="KW-1185">Reference proteome</keyword>
<evidence type="ECO:0000256" key="1">
    <source>
        <dbReference type="ARBA" id="ARBA00004651"/>
    </source>
</evidence>
<dbReference type="InterPro" id="IPR000515">
    <property type="entry name" value="MetI-like"/>
</dbReference>
<dbReference type="PANTHER" id="PTHR43744">
    <property type="entry name" value="ABC TRANSPORTER PERMEASE PROTEIN MG189-RELATED-RELATED"/>
    <property type="match status" value="1"/>
</dbReference>
<dbReference type="OrthoDB" id="61122at2"/>
<reference evidence="9 10" key="1">
    <citation type="submission" date="2016-10" db="EMBL/GenBank/DDBJ databases">
        <authorList>
            <person name="de Groot N.N."/>
        </authorList>
    </citation>
    <scope>NUCLEOTIDE SEQUENCE [LARGE SCALE GENOMIC DNA]</scope>
    <source>
        <strain evidence="9 10">DSM 22024</strain>
    </source>
</reference>
<evidence type="ECO:0000256" key="6">
    <source>
        <dbReference type="ARBA" id="ARBA00023136"/>
    </source>
</evidence>
<accession>A0A1H1WP03</accession>
<keyword evidence="4 7" id="KW-0812">Transmembrane</keyword>
<dbReference type="GO" id="GO:0005886">
    <property type="term" value="C:plasma membrane"/>
    <property type="evidence" value="ECO:0007669"/>
    <property type="project" value="UniProtKB-SubCell"/>
</dbReference>
<evidence type="ECO:0000259" key="8">
    <source>
        <dbReference type="PROSITE" id="PS50928"/>
    </source>
</evidence>
<keyword evidence="2 7" id="KW-0813">Transport</keyword>
<feature type="transmembrane region" description="Helical" evidence="7">
    <location>
        <begin position="71"/>
        <end position="93"/>
    </location>
</feature>
<evidence type="ECO:0000313" key="9">
    <source>
        <dbReference type="EMBL" id="SDS98096.1"/>
    </source>
</evidence>
<feature type="transmembrane region" description="Helical" evidence="7">
    <location>
        <begin position="12"/>
        <end position="33"/>
    </location>
</feature>
<feature type="transmembrane region" description="Helical" evidence="7">
    <location>
        <begin position="179"/>
        <end position="204"/>
    </location>
</feature>
<organism evidence="9 10">
    <name type="scientific">Actinopolymorpha singaporensis</name>
    <dbReference type="NCBI Taxonomy" id="117157"/>
    <lineage>
        <taxon>Bacteria</taxon>
        <taxon>Bacillati</taxon>
        <taxon>Actinomycetota</taxon>
        <taxon>Actinomycetes</taxon>
        <taxon>Propionibacteriales</taxon>
        <taxon>Actinopolymorphaceae</taxon>
        <taxon>Actinopolymorpha</taxon>
    </lineage>
</organism>
<protein>
    <submittedName>
        <fullName evidence="9">Raffinose/stachyose/melibiose transport system permease protein</fullName>
    </submittedName>
</protein>
<evidence type="ECO:0000256" key="2">
    <source>
        <dbReference type="ARBA" id="ARBA00022448"/>
    </source>
</evidence>
<dbReference type="Proteomes" id="UP000198983">
    <property type="component" value="Chromosome I"/>
</dbReference>
<dbReference type="InterPro" id="IPR035906">
    <property type="entry name" value="MetI-like_sf"/>
</dbReference>
<evidence type="ECO:0000256" key="5">
    <source>
        <dbReference type="ARBA" id="ARBA00022989"/>
    </source>
</evidence>
<dbReference type="Pfam" id="PF00528">
    <property type="entry name" value="BPD_transp_1"/>
    <property type="match status" value="1"/>
</dbReference>
<sequence>MISKREATLNYLILGVFAIIALFPLLGVLTSALTDPSESSASLTFPTSPHFENFLTAWNEGHFGTYMRSSVLVTVSVVVISSLLAVLAGYAFATMRFRGQSVLFYILLLGLMVPSEALIIPLYYDLRGVGLTDTYWALIFPQVAQSLAFCTFWMRSFFRGIPTSLIEAAKLDGATRWSVLWRILVPISRPALLTMAMLVFMWTWNEFLMPLVMITSENLRTAPLGLAFFQGQHTSQFSLLAAGATIVAAPVVIVYLFLQRHFIAGMLAGAVK</sequence>
<comment type="subcellular location">
    <subcellularLocation>
        <location evidence="1 7">Cell membrane</location>
        <topology evidence="1 7">Multi-pass membrane protein</topology>
    </subcellularLocation>
</comment>
<comment type="similarity">
    <text evidence="7">Belongs to the binding-protein-dependent transport system permease family.</text>
</comment>
<dbReference type="PANTHER" id="PTHR43744:SF12">
    <property type="entry name" value="ABC TRANSPORTER PERMEASE PROTEIN MG189-RELATED"/>
    <property type="match status" value="1"/>
</dbReference>
<dbReference type="STRING" id="117157.SAMN04489717_4579"/>
<dbReference type="RefSeq" id="WP_092655658.1">
    <property type="nucleotide sequence ID" value="NZ_LT629732.1"/>
</dbReference>
<feature type="domain" description="ABC transmembrane type-1" evidence="8">
    <location>
        <begin position="67"/>
        <end position="258"/>
    </location>
</feature>
<dbReference type="SUPFAM" id="SSF161098">
    <property type="entry name" value="MetI-like"/>
    <property type="match status" value="1"/>
</dbReference>
<feature type="transmembrane region" description="Helical" evidence="7">
    <location>
        <begin position="136"/>
        <end position="158"/>
    </location>
</feature>
<evidence type="ECO:0000256" key="4">
    <source>
        <dbReference type="ARBA" id="ARBA00022692"/>
    </source>
</evidence>
<dbReference type="EMBL" id="LT629732">
    <property type="protein sequence ID" value="SDS98096.1"/>
    <property type="molecule type" value="Genomic_DNA"/>
</dbReference>
<feature type="transmembrane region" description="Helical" evidence="7">
    <location>
        <begin position="102"/>
        <end position="124"/>
    </location>
</feature>
<dbReference type="Gene3D" id="1.10.3720.10">
    <property type="entry name" value="MetI-like"/>
    <property type="match status" value="1"/>
</dbReference>
<evidence type="ECO:0000256" key="3">
    <source>
        <dbReference type="ARBA" id="ARBA00022475"/>
    </source>
</evidence>
<keyword evidence="3" id="KW-1003">Cell membrane</keyword>
<dbReference type="AlphaFoldDB" id="A0A1H1WP03"/>
<gene>
    <name evidence="9" type="ORF">SAMN04489717_4579</name>
</gene>
<dbReference type="PROSITE" id="PS50928">
    <property type="entry name" value="ABC_TM1"/>
    <property type="match status" value="1"/>
</dbReference>
<evidence type="ECO:0000256" key="7">
    <source>
        <dbReference type="RuleBase" id="RU363032"/>
    </source>
</evidence>
<dbReference type="CDD" id="cd06261">
    <property type="entry name" value="TM_PBP2"/>
    <property type="match status" value="1"/>
</dbReference>
<proteinExistence type="inferred from homology"/>
<evidence type="ECO:0000313" key="10">
    <source>
        <dbReference type="Proteomes" id="UP000198983"/>
    </source>
</evidence>